<dbReference type="PROSITE" id="PS51257">
    <property type="entry name" value="PROKAR_LIPOPROTEIN"/>
    <property type="match status" value="1"/>
</dbReference>
<sequence>MKSFRTLLIAAIRHVLLVWGIALACLTYFSNKPADQRLGWYIAAAALILFHALVRVRQTRLQARLAAS</sequence>
<reference evidence="2 3" key="1">
    <citation type="submission" date="2022-01" db="EMBL/GenBank/DDBJ databases">
        <title>Flavihumibacter sp. nov., isolated from sediment of a river.</title>
        <authorList>
            <person name="Liu H."/>
        </authorList>
    </citation>
    <scope>NUCLEOTIDE SEQUENCE [LARGE SCALE GENOMIC DNA]</scope>
    <source>
        <strain evidence="2 3">RY-1</strain>
    </source>
</reference>
<organism evidence="2 3">
    <name type="scientific">Flavihumibacter fluminis</name>
    <dbReference type="NCBI Taxonomy" id="2909236"/>
    <lineage>
        <taxon>Bacteria</taxon>
        <taxon>Pseudomonadati</taxon>
        <taxon>Bacteroidota</taxon>
        <taxon>Chitinophagia</taxon>
        <taxon>Chitinophagales</taxon>
        <taxon>Chitinophagaceae</taxon>
        <taxon>Flavihumibacter</taxon>
    </lineage>
</organism>
<feature type="transmembrane region" description="Helical" evidence="1">
    <location>
        <begin position="37"/>
        <end position="54"/>
    </location>
</feature>
<keyword evidence="1" id="KW-1133">Transmembrane helix</keyword>
<evidence type="ECO:0008006" key="4">
    <source>
        <dbReference type="Google" id="ProtNLM"/>
    </source>
</evidence>
<keyword evidence="3" id="KW-1185">Reference proteome</keyword>
<evidence type="ECO:0000313" key="3">
    <source>
        <dbReference type="Proteomes" id="UP001200145"/>
    </source>
</evidence>
<evidence type="ECO:0000256" key="1">
    <source>
        <dbReference type="SAM" id="Phobius"/>
    </source>
</evidence>
<name>A0ABS9BDS8_9BACT</name>
<protein>
    <recommendedName>
        <fullName evidence="4">2TM domain-containing protein</fullName>
    </recommendedName>
</protein>
<proteinExistence type="predicted"/>
<comment type="caution">
    <text evidence="2">The sequence shown here is derived from an EMBL/GenBank/DDBJ whole genome shotgun (WGS) entry which is preliminary data.</text>
</comment>
<evidence type="ECO:0000313" key="2">
    <source>
        <dbReference type="EMBL" id="MCF1713656.1"/>
    </source>
</evidence>
<accession>A0ABS9BDS8</accession>
<feature type="transmembrane region" description="Helical" evidence="1">
    <location>
        <begin position="7"/>
        <end position="31"/>
    </location>
</feature>
<gene>
    <name evidence="2" type="ORF">L0U88_03310</name>
</gene>
<dbReference type="EMBL" id="JAKEVY010000001">
    <property type="protein sequence ID" value="MCF1713656.1"/>
    <property type="molecule type" value="Genomic_DNA"/>
</dbReference>
<dbReference type="RefSeq" id="WP_234864184.1">
    <property type="nucleotide sequence ID" value="NZ_JAKEVY010000001.1"/>
</dbReference>
<keyword evidence="1" id="KW-0812">Transmembrane</keyword>
<keyword evidence="1" id="KW-0472">Membrane</keyword>
<dbReference type="Proteomes" id="UP001200145">
    <property type="component" value="Unassembled WGS sequence"/>
</dbReference>